<evidence type="ECO:0000313" key="2">
    <source>
        <dbReference type="EMBL" id="RCA10570.1"/>
    </source>
</evidence>
<feature type="transmembrane region" description="Helical" evidence="1">
    <location>
        <begin position="203"/>
        <end position="222"/>
    </location>
</feature>
<dbReference type="RefSeq" id="WP_113845557.1">
    <property type="nucleotide sequence ID" value="NZ_LEPB01000004.1"/>
</dbReference>
<evidence type="ECO:0000256" key="1">
    <source>
        <dbReference type="SAM" id="Phobius"/>
    </source>
</evidence>
<keyword evidence="1" id="KW-1133">Transmembrane helix</keyword>
<dbReference type="EMBL" id="LEPB01000004">
    <property type="protein sequence ID" value="RCA10570.1"/>
    <property type="molecule type" value="Genomic_DNA"/>
</dbReference>
<reference evidence="2 3" key="1">
    <citation type="submission" date="2015-06" db="EMBL/GenBank/DDBJ databases">
        <title>The Genome Sequence of Enterococcus durans 4EA1.</title>
        <authorList>
            <consortium name="The Broad Institute Genomics Platform"/>
            <consortium name="The Broad Institute Genome Sequencing Center for Infectious Disease"/>
            <person name="Earl A.M."/>
            <person name="Van Tyne D."/>
            <person name="Lebreton F."/>
            <person name="Saavedra J.T."/>
            <person name="Gilmore M.S."/>
            <person name="Manson Mcguire A."/>
            <person name="Clock S."/>
            <person name="Crupain M."/>
            <person name="Rangan U."/>
            <person name="Young S."/>
            <person name="Abouelleil A."/>
            <person name="Cao P."/>
            <person name="Chapman S.B."/>
            <person name="Griggs A."/>
            <person name="Priest M."/>
            <person name="Shea T."/>
            <person name="Wortman J."/>
            <person name="Nusbaum C."/>
            <person name="Birren B."/>
        </authorList>
    </citation>
    <scope>NUCLEOTIDE SEQUENCE [LARGE SCALE GENOMIC DNA]</scope>
    <source>
        <strain evidence="2 3">4EA1</strain>
    </source>
</reference>
<accession>A0A367CEW2</accession>
<keyword evidence="1" id="KW-0812">Transmembrane</keyword>
<comment type="caution">
    <text evidence="2">The sequence shown here is derived from an EMBL/GenBank/DDBJ whole genome shotgun (WGS) entry which is preliminary data.</text>
</comment>
<feature type="transmembrane region" description="Helical" evidence="1">
    <location>
        <begin position="103"/>
        <end position="128"/>
    </location>
</feature>
<evidence type="ECO:0008006" key="4">
    <source>
        <dbReference type="Google" id="ProtNLM"/>
    </source>
</evidence>
<feature type="transmembrane region" description="Helical" evidence="1">
    <location>
        <begin position="149"/>
        <end position="171"/>
    </location>
</feature>
<feature type="transmembrane region" description="Helical" evidence="1">
    <location>
        <begin position="280"/>
        <end position="298"/>
    </location>
</feature>
<organism evidence="2 3">
    <name type="scientific">Enterococcus durans</name>
    <dbReference type="NCBI Taxonomy" id="53345"/>
    <lineage>
        <taxon>Bacteria</taxon>
        <taxon>Bacillati</taxon>
        <taxon>Bacillota</taxon>
        <taxon>Bacilli</taxon>
        <taxon>Lactobacillales</taxon>
        <taxon>Enterococcaceae</taxon>
        <taxon>Enterococcus</taxon>
    </lineage>
</organism>
<proteinExistence type="predicted"/>
<feature type="transmembrane region" description="Helical" evidence="1">
    <location>
        <begin position="229"/>
        <end position="247"/>
    </location>
</feature>
<name>A0A367CEW2_9ENTE</name>
<feature type="transmembrane region" description="Helical" evidence="1">
    <location>
        <begin position="12"/>
        <end position="30"/>
    </location>
</feature>
<keyword evidence="1" id="KW-0472">Membrane</keyword>
<dbReference type="AlphaFoldDB" id="A0A367CEW2"/>
<gene>
    <name evidence="2" type="ORF">EA71_01322</name>
</gene>
<evidence type="ECO:0000313" key="3">
    <source>
        <dbReference type="Proteomes" id="UP000252797"/>
    </source>
</evidence>
<sequence>MLSELHYQWKSKNYLIFLVISIFVTAMMYLSQRNLVNSHLGSFYQAVEDAVANGENITQLLDGDFRLERSKNIEIIDNPTKYYFMAYQASLVAMLPKNGINQLLSSSFFIIFPFMSGIYGVVIANAEIKYGTNKVHRTICSQWQINQSKLIASMVTLTSVLLISIMGFVMLQLLTPWLFPVEVIPLIELDSINQLSFMHHSHYQFLFVLGNSLIYLLIMFYLTLVTKNMLVSLFVLSTYTLFLPILGKFDLKNIILTMYPKVFNTNATTFHINEGIDLSLNIWVVLFPIVLLLVYGIIMEKFYVSKVQVKGIG</sequence>
<dbReference type="Proteomes" id="UP000252797">
    <property type="component" value="Unassembled WGS sequence"/>
</dbReference>
<protein>
    <recommendedName>
        <fullName evidence="4">ABC-2 family transporter protein</fullName>
    </recommendedName>
</protein>